<evidence type="ECO:0000313" key="5">
    <source>
        <dbReference type="Proteomes" id="UP000886595"/>
    </source>
</evidence>
<dbReference type="InterPro" id="IPR007173">
    <property type="entry name" value="ALO_C"/>
</dbReference>
<gene>
    <name evidence="4" type="ORF">Bca52824_010681</name>
</gene>
<dbReference type="InterPro" id="IPR036318">
    <property type="entry name" value="FAD-bd_PCMH-like_sf"/>
</dbReference>
<keyword evidence="2" id="KW-0560">Oxidoreductase</keyword>
<evidence type="ECO:0000256" key="1">
    <source>
        <dbReference type="ARBA" id="ARBA00005147"/>
    </source>
</evidence>
<comment type="pathway">
    <text evidence="1">Cofactor biosynthesis; L-ascorbate biosynthesis.</text>
</comment>
<dbReference type="Gene3D" id="3.30.465.10">
    <property type="match status" value="1"/>
</dbReference>
<evidence type="ECO:0000256" key="2">
    <source>
        <dbReference type="ARBA" id="ARBA00023002"/>
    </source>
</evidence>
<dbReference type="AlphaFoldDB" id="A0A8X8BB32"/>
<dbReference type="GO" id="GO:0050660">
    <property type="term" value="F:flavin adenine dinucleotide binding"/>
    <property type="evidence" value="ECO:0007669"/>
    <property type="project" value="InterPro"/>
</dbReference>
<dbReference type="EMBL" id="JAAMPC010000002">
    <property type="protein sequence ID" value="KAG2327953.1"/>
    <property type="molecule type" value="Genomic_DNA"/>
</dbReference>
<dbReference type="OrthoDB" id="610608at2759"/>
<dbReference type="GO" id="GO:0003885">
    <property type="term" value="F:D-arabinono-1,4-lactone oxidase activity"/>
    <property type="evidence" value="ECO:0007669"/>
    <property type="project" value="InterPro"/>
</dbReference>
<name>A0A8X8BB32_BRACI</name>
<dbReference type="Pfam" id="PF04030">
    <property type="entry name" value="ALO"/>
    <property type="match status" value="1"/>
</dbReference>
<proteinExistence type="predicted"/>
<keyword evidence="5" id="KW-1185">Reference proteome</keyword>
<dbReference type="GO" id="GO:0016020">
    <property type="term" value="C:membrane"/>
    <property type="evidence" value="ECO:0007669"/>
    <property type="project" value="InterPro"/>
</dbReference>
<comment type="caution">
    <text evidence="4">The sequence shown here is derived from an EMBL/GenBank/DDBJ whole genome shotgun (WGS) entry which is preliminary data.</text>
</comment>
<dbReference type="PANTHER" id="PTHR43762:SF1">
    <property type="entry name" value="D-ARABINONO-1,4-LACTONE OXIDASE"/>
    <property type="match status" value="1"/>
</dbReference>
<dbReference type="Proteomes" id="UP000886595">
    <property type="component" value="Unassembled WGS sequence"/>
</dbReference>
<feature type="domain" description="D-arabinono-1,4-lactone oxidase C-terminal" evidence="3">
    <location>
        <begin position="154"/>
        <end position="292"/>
    </location>
</feature>
<protein>
    <recommendedName>
        <fullName evidence="3">D-arabinono-1,4-lactone oxidase C-terminal domain-containing protein</fullName>
    </recommendedName>
</protein>
<evidence type="ECO:0000313" key="4">
    <source>
        <dbReference type="EMBL" id="KAG2327953.1"/>
    </source>
</evidence>
<dbReference type="InterPro" id="IPR010031">
    <property type="entry name" value="FAD_lactone_oxidase-like"/>
</dbReference>
<organism evidence="4 5">
    <name type="scientific">Brassica carinata</name>
    <name type="common">Ethiopian mustard</name>
    <name type="synonym">Abyssinian cabbage</name>
    <dbReference type="NCBI Taxonomy" id="52824"/>
    <lineage>
        <taxon>Eukaryota</taxon>
        <taxon>Viridiplantae</taxon>
        <taxon>Streptophyta</taxon>
        <taxon>Embryophyta</taxon>
        <taxon>Tracheophyta</taxon>
        <taxon>Spermatophyta</taxon>
        <taxon>Magnoliopsida</taxon>
        <taxon>eudicotyledons</taxon>
        <taxon>Gunneridae</taxon>
        <taxon>Pentapetalae</taxon>
        <taxon>rosids</taxon>
        <taxon>malvids</taxon>
        <taxon>Brassicales</taxon>
        <taxon>Brassicaceae</taxon>
        <taxon>Brassiceae</taxon>
        <taxon>Brassica</taxon>
    </lineage>
</organism>
<sequence>MVNLALMDKVLEVDREKKRVRVQAGLGCSSWLMPLKSMASLSRTLPPLESSRFVAFIRLGHMGQVVVPPLEQVISMKLVTPAKGTIELSKDKDTELFHLTRCDLGGFGFVAEVTLQCVERQELVEHTYVSNLEEINAGQQWVSETCFPAGTLAKPSMKDLEYIEKLIELMEKEAIPAPAPIKQRWTARSKSPISPAFSIVEDEIFSWVGIIMYLPTADPRQRKDITDEFFHYRRLTQTQLWDQYSTYEHWAKIEIPKDKQELEALQERLRKRFPVDAYNKARRELDPNRIFSKKRFL</sequence>
<evidence type="ECO:0000259" key="3">
    <source>
        <dbReference type="Pfam" id="PF04030"/>
    </source>
</evidence>
<dbReference type="PANTHER" id="PTHR43762">
    <property type="entry name" value="L-GULONOLACTONE OXIDASE"/>
    <property type="match status" value="1"/>
</dbReference>
<dbReference type="InterPro" id="IPR016169">
    <property type="entry name" value="FAD-bd_PCMH_sub2"/>
</dbReference>
<reference evidence="4 5" key="1">
    <citation type="submission" date="2020-02" db="EMBL/GenBank/DDBJ databases">
        <authorList>
            <person name="Ma Q."/>
            <person name="Huang Y."/>
            <person name="Song X."/>
            <person name="Pei D."/>
        </authorList>
    </citation>
    <scope>NUCLEOTIDE SEQUENCE [LARGE SCALE GENOMIC DNA]</scope>
    <source>
        <strain evidence="4">Sxm20200214</strain>
        <tissue evidence="4">Leaf</tissue>
    </source>
</reference>
<accession>A0A8X8BB32</accession>
<dbReference type="SUPFAM" id="SSF56176">
    <property type="entry name" value="FAD-binding/transporter-associated domain-like"/>
    <property type="match status" value="1"/>
</dbReference>